<gene>
    <name evidence="4" type="ORF">ACFMB1_12210</name>
</gene>
<dbReference type="GO" id="GO:0016746">
    <property type="term" value="F:acyltransferase activity"/>
    <property type="evidence" value="ECO:0007669"/>
    <property type="project" value="UniProtKB-KW"/>
</dbReference>
<accession>A0ABW1L0B1</accession>
<dbReference type="Pfam" id="PF13420">
    <property type="entry name" value="Acetyltransf_4"/>
    <property type="match status" value="1"/>
</dbReference>
<dbReference type="InterPro" id="IPR016181">
    <property type="entry name" value="Acyl_CoA_acyltransferase"/>
</dbReference>
<evidence type="ECO:0000313" key="5">
    <source>
        <dbReference type="Proteomes" id="UP001596116"/>
    </source>
</evidence>
<feature type="domain" description="N-acetyltransferase" evidence="3">
    <location>
        <begin position="4"/>
        <end position="165"/>
    </location>
</feature>
<evidence type="ECO:0000256" key="1">
    <source>
        <dbReference type="ARBA" id="ARBA00022679"/>
    </source>
</evidence>
<organism evidence="4 5">
    <name type="scientific">Hyphococcus aureus</name>
    <dbReference type="NCBI Taxonomy" id="2666033"/>
    <lineage>
        <taxon>Bacteria</taxon>
        <taxon>Pseudomonadati</taxon>
        <taxon>Pseudomonadota</taxon>
        <taxon>Alphaproteobacteria</taxon>
        <taxon>Parvularculales</taxon>
        <taxon>Parvularculaceae</taxon>
        <taxon>Hyphococcus</taxon>
    </lineage>
</organism>
<dbReference type="PANTHER" id="PTHR43072:SF23">
    <property type="entry name" value="UPF0039 PROTEIN C11D3.02C"/>
    <property type="match status" value="1"/>
</dbReference>
<evidence type="ECO:0000259" key="3">
    <source>
        <dbReference type="PROSITE" id="PS51186"/>
    </source>
</evidence>
<dbReference type="InterPro" id="IPR000182">
    <property type="entry name" value="GNAT_dom"/>
</dbReference>
<dbReference type="Proteomes" id="UP001596116">
    <property type="component" value="Unassembled WGS sequence"/>
</dbReference>
<dbReference type="EMBL" id="JBHPON010000002">
    <property type="protein sequence ID" value="MFC6036312.1"/>
    <property type="molecule type" value="Genomic_DNA"/>
</dbReference>
<comment type="caution">
    <text evidence="4">The sequence shown here is derived from an EMBL/GenBank/DDBJ whole genome shotgun (WGS) entry which is preliminary data.</text>
</comment>
<keyword evidence="2 4" id="KW-0012">Acyltransferase</keyword>
<dbReference type="CDD" id="cd04301">
    <property type="entry name" value="NAT_SF"/>
    <property type="match status" value="1"/>
</dbReference>
<keyword evidence="1 4" id="KW-0808">Transferase</keyword>
<dbReference type="SUPFAM" id="SSF55729">
    <property type="entry name" value="Acyl-CoA N-acyltransferases (Nat)"/>
    <property type="match status" value="1"/>
</dbReference>
<dbReference type="EC" id="2.3.-.-" evidence="4"/>
<sequence>MSAVSVRRAERSDLEAITALYNHFVETTAVTFDVGAFTALEREPWFAQFSEAGPHQLFIAEREGAFAGYAGSMAFKAKKAYSTSVETTIYVSPEAGGRGVGRALYERLFSALAEEDLHRAYAGVALPNEVSIRFHERFGFREIGTFREVGRKFGRYHDVMWLEKRLS</sequence>
<dbReference type="PROSITE" id="PS51186">
    <property type="entry name" value="GNAT"/>
    <property type="match status" value="1"/>
</dbReference>
<evidence type="ECO:0000313" key="4">
    <source>
        <dbReference type="EMBL" id="MFC6036312.1"/>
    </source>
</evidence>
<protein>
    <submittedName>
        <fullName evidence="4">GNAT family N-acetyltransferase</fullName>
        <ecNumber evidence="4">2.3.-.-</ecNumber>
    </submittedName>
</protein>
<keyword evidence="5" id="KW-1185">Reference proteome</keyword>
<proteinExistence type="predicted"/>
<dbReference type="PANTHER" id="PTHR43072">
    <property type="entry name" value="N-ACETYLTRANSFERASE"/>
    <property type="match status" value="1"/>
</dbReference>
<evidence type="ECO:0000256" key="2">
    <source>
        <dbReference type="ARBA" id="ARBA00023315"/>
    </source>
</evidence>
<name>A0ABW1L0B1_9PROT</name>
<dbReference type="Gene3D" id="3.40.630.30">
    <property type="match status" value="1"/>
</dbReference>
<dbReference type="RefSeq" id="WP_379882460.1">
    <property type="nucleotide sequence ID" value="NZ_JBHPON010000002.1"/>
</dbReference>
<reference evidence="4 5" key="1">
    <citation type="submission" date="2024-09" db="EMBL/GenBank/DDBJ databases">
        <authorList>
            <person name="Zhang Z.-H."/>
        </authorList>
    </citation>
    <scope>NUCLEOTIDE SEQUENCE [LARGE SCALE GENOMIC DNA]</scope>
    <source>
        <strain evidence="4 5">HHTR114</strain>
    </source>
</reference>